<dbReference type="PROSITE" id="PS50076">
    <property type="entry name" value="DNAJ_2"/>
    <property type="match status" value="1"/>
</dbReference>
<sequence>MSIFDEDASAFPDENEFDPRQFDENTIDFYAVLNVPRDASVEDINKAFKLRSLLFHPDRHVDETHRREATKIFVTVKRAQEVLSDPKLRSIYDTLGVKGIDLEGWKLVNRSTNPENIRREYDFLCRLRDNEIMLQRVKPSTSFVVYSSITGMFKRGEDNEENERFTLLGMKLDQDASCAIGSSNRLGLSGQVRFNEKGLGTGHLQTSFVGFPLGGGNQGMIVLNIGINRHPSLILSYVKNKFDHPQFACNLTISPIQPSLRLTYHLRYPQNELHYEASCVLALSEFTPSLLIEKRLTKFSKIGVNLLFSFPSFMLQASFRIRTGLNNYEFRVMLCEQQEDIVTSCLYGIILPAVFLNVSRLLFRKQISWIFEVLTGNQLNGDEVLIEVKKEQAQKAVELMRANAEKVANEEKRKNGLVIIEAFYGQMQNDRPASELYPLLGDKIVDVTIPLQAYVHDSQLRIYSGKYFKDQMPGFFDPCPGEPKMLKVLYRFGGHLHSVAVLEDQPLMLPMKAHRVLQENENK</sequence>
<dbReference type="InterPro" id="IPR024586">
    <property type="entry name" value="DnaJ-like_C11_C"/>
</dbReference>
<dbReference type="SUPFAM" id="SSF46565">
    <property type="entry name" value="Chaperone J-domain"/>
    <property type="match status" value="1"/>
</dbReference>
<evidence type="ECO:0000259" key="2">
    <source>
        <dbReference type="PROSITE" id="PS50076"/>
    </source>
</evidence>
<dbReference type="Pfam" id="PF11875">
    <property type="entry name" value="DnaJ-like_C11_C"/>
    <property type="match status" value="1"/>
</dbReference>
<dbReference type="PANTHER" id="PTHR44157:SF1">
    <property type="entry name" value="DNAJ HOMOLOG SUBFAMILY C MEMBER 11"/>
    <property type="match status" value="1"/>
</dbReference>
<protein>
    <submittedName>
        <fullName evidence="4">J domain-containing protein</fullName>
    </submittedName>
</protein>
<dbReference type="InterPro" id="IPR001623">
    <property type="entry name" value="DnaJ_domain"/>
</dbReference>
<evidence type="ECO:0000313" key="4">
    <source>
        <dbReference type="WBParaSite" id="scaffold11308_cov180.g15454"/>
    </source>
</evidence>
<dbReference type="InterPro" id="IPR036869">
    <property type="entry name" value="J_dom_sf"/>
</dbReference>
<organism evidence="3 4">
    <name type="scientific">Meloidogyne javanica</name>
    <name type="common">Root-knot nematode worm</name>
    <dbReference type="NCBI Taxonomy" id="6303"/>
    <lineage>
        <taxon>Eukaryota</taxon>
        <taxon>Metazoa</taxon>
        <taxon>Ecdysozoa</taxon>
        <taxon>Nematoda</taxon>
        <taxon>Chromadorea</taxon>
        <taxon>Rhabditida</taxon>
        <taxon>Tylenchina</taxon>
        <taxon>Tylenchomorpha</taxon>
        <taxon>Tylenchoidea</taxon>
        <taxon>Meloidogynidae</taxon>
        <taxon>Meloidogyninae</taxon>
        <taxon>Meloidogyne</taxon>
        <taxon>Meloidogyne incognita group</taxon>
    </lineage>
</organism>
<evidence type="ECO:0000256" key="1">
    <source>
        <dbReference type="ARBA" id="ARBA00023186"/>
    </source>
</evidence>
<dbReference type="SMART" id="SM00271">
    <property type="entry name" value="DnaJ"/>
    <property type="match status" value="1"/>
</dbReference>
<evidence type="ECO:0000313" key="3">
    <source>
        <dbReference type="Proteomes" id="UP000887561"/>
    </source>
</evidence>
<dbReference type="Proteomes" id="UP000887561">
    <property type="component" value="Unplaced"/>
</dbReference>
<dbReference type="PANTHER" id="PTHR44157">
    <property type="entry name" value="DNAJ HOMOLOG SUBFAMILY C MEMBER 11"/>
    <property type="match status" value="1"/>
</dbReference>
<dbReference type="AlphaFoldDB" id="A0A915LEY7"/>
<dbReference type="WBParaSite" id="scaffold11308_cov180.g15454">
    <property type="protein sequence ID" value="scaffold11308_cov180.g15454"/>
    <property type="gene ID" value="scaffold11308_cov180.g15454"/>
</dbReference>
<dbReference type="Gene3D" id="1.10.287.110">
    <property type="entry name" value="DnaJ domain"/>
    <property type="match status" value="1"/>
</dbReference>
<dbReference type="InterPro" id="IPR052243">
    <property type="entry name" value="Mito_inner_membrane_organizer"/>
</dbReference>
<proteinExistence type="predicted"/>
<accession>A0A915LEY7</accession>
<dbReference type="GO" id="GO:0005739">
    <property type="term" value="C:mitochondrion"/>
    <property type="evidence" value="ECO:0007669"/>
    <property type="project" value="GOC"/>
</dbReference>
<name>A0A915LEY7_MELJA</name>
<reference evidence="4" key="1">
    <citation type="submission" date="2022-11" db="UniProtKB">
        <authorList>
            <consortium name="WormBaseParasite"/>
        </authorList>
    </citation>
    <scope>IDENTIFICATION</scope>
</reference>
<feature type="domain" description="J" evidence="2">
    <location>
        <begin position="28"/>
        <end position="96"/>
    </location>
</feature>
<keyword evidence="1" id="KW-0143">Chaperone</keyword>
<dbReference type="Pfam" id="PF00226">
    <property type="entry name" value="DnaJ"/>
    <property type="match status" value="1"/>
</dbReference>
<dbReference type="PRINTS" id="PR00625">
    <property type="entry name" value="JDOMAIN"/>
</dbReference>
<dbReference type="GO" id="GO:0042407">
    <property type="term" value="P:cristae formation"/>
    <property type="evidence" value="ECO:0007669"/>
    <property type="project" value="TreeGrafter"/>
</dbReference>
<dbReference type="CDD" id="cd06257">
    <property type="entry name" value="DnaJ"/>
    <property type="match status" value="1"/>
</dbReference>
<keyword evidence="3" id="KW-1185">Reference proteome</keyword>